<dbReference type="InterPro" id="IPR045436">
    <property type="entry name" value="DUF6507"/>
</dbReference>
<name>A0A6I4MUL0_9ACTN</name>
<evidence type="ECO:0000313" key="1">
    <source>
        <dbReference type="EMBL" id="MWA07627.1"/>
    </source>
</evidence>
<sequence>MKGWGDIDGWDIDPVGVQTVLEKVMTLYAGEDGKGNGGLVKQAGQFAQYVDDAVAAASSEPIGIALREYVKAVKPDLKSTFHKVHSCVKGAMDATNAYMDGDIKMAEKAQRRAVDAPSPQAGGRW</sequence>
<protein>
    <recommendedName>
        <fullName evidence="3">WXG100 family type VII secretion target</fullName>
    </recommendedName>
</protein>
<comment type="caution">
    <text evidence="1">The sequence shown here is derived from an EMBL/GenBank/DDBJ whole genome shotgun (WGS) entry which is preliminary data.</text>
</comment>
<evidence type="ECO:0000313" key="2">
    <source>
        <dbReference type="Proteomes" id="UP000462055"/>
    </source>
</evidence>
<dbReference type="Pfam" id="PF20117">
    <property type="entry name" value="DUF6507"/>
    <property type="match status" value="1"/>
</dbReference>
<evidence type="ECO:0008006" key="3">
    <source>
        <dbReference type="Google" id="ProtNLM"/>
    </source>
</evidence>
<dbReference type="AlphaFoldDB" id="A0A6I4MUL0"/>
<reference evidence="1" key="1">
    <citation type="submission" date="2019-12" db="EMBL/GenBank/DDBJ databases">
        <title>Actinomadura physcomitrii sp. nov., a novel actinomycete isolated from moss [Physcomitrium sphaericum (Ludw) Fuernr].</title>
        <authorList>
            <person name="Zhuang X."/>
        </authorList>
    </citation>
    <scope>NUCLEOTIDE SEQUENCE [LARGE SCALE GENOMIC DNA]</scope>
    <source>
        <strain evidence="1">LD22</strain>
    </source>
</reference>
<organism evidence="1 2">
    <name type="scientific">Actinomadura physcomitrii</name>
    <dbReference type="NCBI Taxonomy" id="2650748"/>
    <lineage>
        <taxon>Bacteria</taxon>
        <taxon>Bacillati</taxon>
        <taxon>Actinomycetota</taxon>
        <taxon>Actinomycetes</taxon>
        <taxon>Streptosporangiales</taxon>
        <taxon>Thermomonosporaceae</taxon>
        <taxon>Actinomadura</taxon>
    </lineage>
</organism>
<keyword evidence="2" id="KW-1185">Reference proteome</keyword>
<dbReference type="Proteomes" id="UP000462055">
    <property type="component" value="Unassembled WGS sequence"/>
</dbReference>
<gene>
    <name evidence="1" type="ORF">F8568_046435</name>
</gene>
<dbReference type="EMBL" id="WBMS02000095">
    <property type="protein sequence ID" value="MWA07627.1"/>
    <property type="molecule type" value="Genomic_DNA"/>
</dbReference>
<proteinExistence type="predicted"/>
<accession>A0A6I4MUL0</accession>
<dbReference type="RefSeq" id="WP_151600544.1">
    <property type="nucleotide sequence ID" value="NZ_WBMS02000095.1"/>
</dbReference>